<gene>
    <name evidence="2" type="ORF">GMARGA_LOCUS156</name>
</gene>
<proteinExistence type="predicted"/>
<dbReference type="EMBL" id="CAJVQB010000012">
    <property type="protein sequence ID" value="CAG8457973.1"/>
    <property type="molecule type" value="Genomic_DNA"/>
</dbReference>
<protein>
    <submittedName>
        <fullName evidence="2">41453_t:CDS:1</fullName>
    </submittedName>
</protein>
<evidence type="ECO:0000313" key="2">
    <source>
        <dbReference type="EMBL" id="CAG8457973.1"/>
    </source>
</evidence>
<feature type="region of interest" description="Disordered" evidence="1">
    <location>
        <begin position="229"/>
        <end position="264"/>
    </location>
</feature>
<sequence length="264" mass="30107">MEYDDNHDDEYCNSDTNKSEDSTLKGTVVEDIELNNYELDNFRFDNLKLKNIELDSPEAYGIEESEFDSSESESIESSKFGNLELEGIRGLIFRDLELEGIENFKVSSSEVEGSELGGSNFELEKLNSNSYENSSELTIVSDYNNKIINNTTNVIEISDSETAAILNVKRNRDLVKIRIPNIDKLKMNRRSLLCKVLQKKPNHYPDLNIIPLNNILSLREAGARQNLTRPIHNNKRSTSKHPINNFQDGQAHNINKQSSNTFLE</sequence>
<name>A0ABM8VVM4_GIGMA</name>
<feature type="compositionally biased region" description="Acidic residues" evidence="1">
    <location>
        <begin position="1"/>
        <end position="12"/>
    </location>
</feature>
<organism evidence="2 3">
    <name type="scientific">Gigaspora margarita</name>
    <dbReference type="NCBI Taxonomy" id="4874"/>
    <lineage>
        <taxon>Eukaryota</taxon>
        <taxon>Fungi</taxon>
        <taxon>Fungi incertae sedis</taxon>
        <taxon>Mucoromycota</taxon>
        <taxon>Glomeromycotina</taxon>
        <taxon>Glomeromycetes</taxon>
        <taxon>Diversisporales</taxon>
        <taxon>Gigasporaceae</taxon>
        <taxon>Gigaspora</taxon>
    </lineage>
</organism>
<feature type="region of interest" description="Disordered" evidence="1">
    <location>
        <begin position="1"/>
        <end position="24"/>
    </location>
</feature>
<feature type="compositionally biased region" description="Polar residues" evidence="1">
    <location>
        <begin position="240"/>
        <end position="264"/>
    </location>
</feature>
<evidence type="ECO:0000313" key="3">
    <source>
        <dbReference type="Proteomes" id="UP000789901"/>
    </source>
</evidence>
<dbReference type="Proteomes" id="UP000789901">
    <property type="component" value="Unassembled WGS sequence"/>
</dbReference>
<keyword evidence="3" id="KW-1185">Reference proteome</keyword>
<evidence type="ECO:0000256" key="1">
    <source>
        <dbReference type="SAM" id="MobiDB-lite"/>
    </source>
</evidence>
<comment type="caution">
    <text evidence="2">The sequence shown here is derived from an EMBL/GenBank/DDBJ whole genome shotgun (WGS) entry which is preliminary data.</text>
</comment>
<accession>A0ABM8VVM4</accession>
<reference evidence="2 3" key="1">
    <citation type="submission" date="2021-06" db="EMBL/GenBank/DDBJ databases">
        <authorList>
            <person name="Kallberg Y."/>
            <person name="Tangrot J."/>
            <person name="Rosling A."/>
        </authorList>
    </citation>
    <scope>NUCLEOTIDE SEQUENCE [LARGE SCALE GENOMIC DNA]</scope>
    <source>
        <strain evidence="2 3">120-4 pot B 10/14</strain>
    </source>
</reference>